<gene>
    <name evidence="1" type="ORF">Xkoz_01951</name>
</gene>
<protein>
    <submittedName>
        <fullName evidence="1">Uncharacterized protein</fullName>
    </submittedName>
</protein>
<keyword evidence="2" id="KW-1185">Reference proteome</keyword>
<dbReference type="AlphaFoldDB" id="A0A2D0LC81"/>
<organism evidence="1 2">
    <name type="scientific">Xenorhabdus kozodoii</name>
    <dbReference type="NCBI Taxonomy" id="351676"/>
    <lineage>
        <taxon>Bacteria</taxon>
        <taxon>Pseudomonadati</taxon>
        <taxon>Pseudomonadota</taxon>
        <taxon>Gammaproteobacteria</taxon>
        <taxon>Enterobacterales</taxon>
        <taxon>Morganellaceae</taxon>
        <taxon>Xenorhabdus</taxon>
    </lineage>
</organism>
<evidence type="ECO:0000313" key="1">
    <source>
        <dbReference type="EMBL" id="PHM73298.1"/>
    </source>
</evidence>
<dbReference type="EMBL" id="NJCX01000012">
    <property type="protein sequence ID" value="PHM73298.1"/>
    <property type="molecule type" value="Genomic_DNA"/>
</dbReference>
<proteinExistence type="predicted"/>
<reference evidence="1 2" key="1">
    <citation type="journal article" date="2017" name="Nat. Microbiol.">
        <title>Natural product diversity associated with the nematode symbionts Photorhabdus and Xenorhabdus.</title>
        <authorList>
            <person name="Tobias N.J."/>
            <person name="Wolff H."/>
            <person name="Djahanschiri B."/>
            <person name="Grundmann F."/>
            <person name="Kronenwerth M."/>
            <person name="Shi Y.M."/>
            <person name="Simonyi S."/>
            <person name="Grun P."/>
            <person name="Shapiro-Ilan D."/>
            <person name="Pidot S.J."/>
            <person name="Stinear T.P."/>
            <person name="Ebersberger I."/>
            <person name="Bode H.B."/>
        </authorList>
    </citation>
    <scope>NUCLEOTIDE SEQUENCE [LARGE SCALE GENOMIC DNA]</scope>
    <source>
        <strain evidence="1 2">DSM 17907</strain>
    </source>
</reference>
<name>A0A2D0LC81_9GAMM</name>
<comment type="caution">
    <text evidence="1">The sequence shown here is derived from an EMBL/GenBank/DDBJ whole genome shotgun (WGS) entry which is preliminary data.</text>
</comment>
<evidence type="ECO:0000313" key="2">
    <source>
        <dbReference type="Proteomes" id="UP000221101"/>
    </source>
</evidence>
<accession>A0A2D0LC81</accession>
<dbReference type="Proteomes" id="UP000221101">
    <property type="component" value="Unassembled WGS sequence"/>
</dbReference>
<sequence length="80" mass="9048">MSLVCRKIWPDKKSPAAMTAGDGCCSVIFPKGTHKLGYFIVDWLTLIGYLRVQNKHPDRMNFQIIILTHFGLQLSGIDLQ</sequence>